<dbReference type="EMBL" id="PTJC01000005">
    <property type="protein sequence ID" value="PPK87518.1"/>
    <property type="molecule type" value="Genomic_DNA"/>
</dbReference>
<keyword evidence="2" id="KW-1185">Reference proteome</keyword>
<dbReference type="AlphaFoldDB" id="A0A2S6I7R5"/>
<evidence type="ECO:0000313" key="1">
    <source>
        <dbReference type="EMBL" id="PPK87518.1"/>
    </source>
</evidence>
<accession>A0A2S6I7R5</accession>
<evidence type="ECO:0000313" key="2">
    <source>
        <dbReference type="Proteomes" id="UP000237662"/>
    </source>
</evidence>
<comment type="caution">
    <text evidence="1">The sequence shown here is derived from an EMBL/GenBank/DDBJ whole genome shotgun (WGS) entry which is preliminary data.</text>
</comment>
<proteinExistence type="predicted"/>
<reference evidence="1 2" key="1">
    <citation type="submission" date="2018-02" db="EMBL/GenBank/DDBJ databases">
        <title>Genomic Encyclopedia of Archaeal and Bacterial Type Strains, Phase II (KMG-II): from individual species to whole genera.</title>
        <authorList>
            <person name="Goeker M."/>
        </authorList>
    </citation>
    <scope>NUCLEOTIDE SEQUENCE [LARGE SCALE GENOMIC DNA]</scope>
    <source>
        <strain evidence="1 2">DSM 29526</strain>
    </source>
</reference>
<gene>
    <name evidence="1" type="ORF">CLV84_0461</name>
</gene>
<name>A0A2S6I7R5_9BACT</name>
<dbReference type="InterPro" id="IPR014917">
    <property type="entry name" value="DUF1800"/>
</dbReference>
<dbReference type="Pfam" id="PF08811">
    <property type="entry name" value="DUF1800"/>
    <property type="match status" value="1"/>
</dbReference>
<dbReference type="OrthoDB" id="9772295at2"/>
<organism evidence="1 2">
    <name type="scientific">Neolewinella xylanilytica</name>
    <dbReference type="NCBI Taxonomy" id="1514080"/>
    <lineage>
        <taxon>Bacteria</taxon>
        <taxon>Pseudomonadati</taxon>
        <taxon>Bacteroidota</taxon>
        <taxon>Saprospiria</taxon>
        <taxon>Saprospirales</taxon>
        <taxon>Lewinellaceae</taxon>
        <taxon>Neolewinella</taxon>
    </lineage>
</organism>
<sequence length="525" mass="61502">MPRYSGPWDRETAAHLLRRTTYGPRIDEINKAVKDGLEKTLDIVLGDYEVPAPPVKYREGHDPAVKLGKTWVNTPYIGGSKYRNLSFRSWFYNTMLLEEKTTIRDRMVFFWINFFAVHGEHGDARSVYEYVKLYQDLALGNFRTMLERITVEPQMLSCLDGALNHKDNPNENYARELMELFTVGKGELIAKGDYSTFTEKDVVSLARALTGWVNLDFRFSDQEIPVAAKFEASRHDTGDKQLSYHFGNQVIRNGGADEYKVVINILLKSENTALHFCRRLYRYFVDYTITDEIENDVIRPLAQTLLANNYEIRPVLRELFGSEFFYQSTLRGCVIKNPIDLLMSCLRPFNEYKHLDWIDLRFRYEMGENYSGDCHSLQLDFQQPPTISGWKAYYDGPQYHRHWISPALMQQRYWVVKKVTGRNFSVDNNLLPLDLHTFMKSFSNPHDINEVVKEFILIFLPRAISDQQFLKLKSWLLQGSSEMVWSTEMTGYLAHPNNNSYVRPIEDRLYDFFEKFFGMAEFQLQ</sequence>
<protein>
    <submittedName>
        <fullName evidence="1">Uncharacterized protein DUF1800</fullName>
    </submittedName>
</protein>
<dbReference type="Proteomes" id="UP000237662">
    <property type="component" value="Unassembled WGS sequence"/>
</dbReference>